<reference evidence="1" key="2">
    <citation type="submission" date="2022-06" db="UniProtKB">
        <authorList>
            <consortium name="EnsemblMetazoa"/>
        </authorList>
    </citation>
    <scope>IDENTIFICATION</scope>
</reference>
<proteinExistence type="predicted"/>
<name>A0A8R1TNK4_ONCVO</name>
<evidence type="ECO:0000313" key="2">
    <source>
        <dbReference type="Proteomes" id="UP000024404"/>
    </source>
</evidence>
<protein>
    <submittedName>
        <fullName evidence="1">Uncharacterized protein</fullName>
    </submittedName>
</protein>
<dbReference type="EnsemblMetazoa" id="OVOC12987.1">
    <property type="protein sequence ID" value="OVOC12987.1"/>
    <property type="gene ID" value="WBGene00249796"/>
</dbReference>
<reference evidence="2" key="1">
    <citation type="submission" date="2013-10" db="EMBL/GenBank/DDBJ databases">
        <title>Genome sequencing of Onchocerca volvulus.</title>
        <authorList>
            <person name="Cotton J."/>
            <person name="Tsai J."/>
            <person name="Stanley E."/>
            <person name="Tracey A."/>
            <person name="Holroyd N."/>
            <person name="Lustigman S."/>
            <person name="Berriman M."/>
        </authorList>
    </citation>
    <scope>NUCLEOTIDE SEQUENCE</scope>
</reference>
<keyword evidence="2" id="KW-1185">Reference proteome</keyword>
<dbReference type="AlphaFoldDB" id="A0A8R1TNK4"/>
<dbReference type="Proteomes" id="UP000024404">
    <property type="component" value="Unassembled WGS sequence"/>
</dbReference>
<organism evidence="1 2">
    <name type="scientific">Onchocerca volvulus</name>
    <dbReference type="NCBI Taxonomy" id="6282"/>
    <lineage>
        <taxon>Eukaryota</taxon>
        <taxon>Metazoa</taxon>
        <taxon>Ecdysozoa</taxon>
        <taxon>Nematoda</taxon>
        <taxon>Chromadorea</taxon>
        <taxon>Rhabditida</taxon>
        <taxon>Spirurina</taxon>
        <taxon>Spiruromorpha</taxon>
        <taxon>Filarioidea</taxon>
        <taxon>Onchocercidae</taxon>
        <taxon>Onchocerca</taxon>
    </lineage>
</organism>
<sequence length="40" mass="4378">MSCCGFGSLRAKLNPPQCFSDNGSLIQIHFAFPVRFLCAT</sequence>
<dbReference type="EMBL" id="CMVM020001146">
    <property type="status" value="NOT_ANNOTATED_CDS"/>
    <property type="molecule type" value="Genomic_DNA"/>
</dbReference>
<accession>A0A8R1TNK4</accession>
<evidence type="ECO:0000313" key="1">
    <source>
        <dbReference type="EnsemblMetazoa" id="OVOC12987.1"/>
    </source>
</evidence>